<dbReference type="GO" id="GO:0030148">
    <property type="term" value="P:sphingolipid biosynthetic process"/>
    <property type="evidence" value="ECO:0007669"/>
    <property type="project" value="TreeGrafter"/>
</dbReference>
<accession>A0A1H0X8P5</accession>
<dbReference type="Proteomes" id="UP000199691">
    <property type="component" value="Unassembled WGS sequence"/>
</dbReference>
<dbReference type="PANTHER" id="PTHR43550:SF3">
    <property type="entry name" value="3-KETODIHYDROSPHINGOSINE REDUCTASE"/>
    <property type="match status" value="1"/>
</dbReference>
<dbReference type="SUPFAM" id="SSF51735">
    <property type="entry name" value="NAD(P)-binding Rossmann-fold domains"/>
    <property type="match status" value="1"/>
</dbReference>
<dbReference type="PRINTS" id="PR00081">
    <property type="entry name" value="GDHRDH"/>
</dbReference>
<evidence type="ECO:0000313" key="2">
    <source>
        <dbReference type="Proteomes" id="UP000199691"/>
    </source>
</evidence>
<gene>
    <name evidence="1" type="ORF">SAMN05421507_1513</name>
</gene>
<dbReference type="EMBL" id="FNIX01000051">
    <property type="protein sequence ID" value="SDP99125.1"/>
    <property type="molecule type" value="Genomic_DNA"/>
</dbReference>
<dbReference type="PANTHER" id="PTHR43550">
    <property type="entry name" value="3-KETODIHYDROSPHINGOSINE REDUCTASE"/>
    <property type="match status" value="1"/>
</dbReference>
<sequence length="308" mass="33212">MRALHQEDEPIATASADVADPEALRHAVAALQERHGPVRDAILCAGTVLPGYFTELPADTFRDQMEVNYFGIVNAVRLVVPGMIERREGTITCVSSTAGVIGVLGYSAYAPSKFAVRGLCDSFRMESKPHGIHVAGVYPADVDTPQLAFEKPFKPKELVALSGSVEPMSPERVAANLIRGVERRKAVIRPGLTIRLLCAAAAPLLISGLGAIASAAELPCYRLNSAQGQALGEVCGTAIRNNKGIIDFQWRIDAAAGANVEFWARTDQIVVRRFYDLFGGLEAKRSIDIRVCRDGSCGAWVPVKVENR</sequence>
<dbReference type="Pfam" id="PF00106">
    <property type="entry name" value="adh_short"/>
    <property type="match status" value="1"/>
</dbReference>
<dbReference type="OrthoDB" id="9792003at2"/>
<dbReference type="STRING" id="641025.SAMN05421507_1513"/>
<organism evidence="1 2">
    <name type="scientific">Lentzea jiangxiensis</name>
    <dbReference type="NCBI Taxonomy" id="641025"/>
    <lineage>
        <taxon>Bacteria</taxon>
        <taxon>Bacillati</taxon>
        <taxon>Actinomycetota</taxon>
        <taxon>Actinomycetes</taxon>
        <taxon>Pseudonocardiales</taxon>
        <taxon>Pseudonocardiaceae</taxon>
        <taxon>Lentzea</taxon>
    </lineage>
</organism>
<dbReference type="GO" id="GO:0047560">
    <property type="term" value="F:3-dehydrosphinganine reductase activity"/>
    <property type="evidence" value="ECO:0007669"/>
    <property type="project" value="TreeGrafter"/>
</dbReference>
<keyword evidence="2" id="KW-1185">Reference proteome</keyword>
<protein>
    <submittedName>
        <fullName evidence="1">Short chain dehydrogenase</fullName>
    </submittedName>
</protein>
<evidence type="ECO:0000313" key="1">
    <source>
        <dbReference type="EMBL" id="SDP99125.1"/>
    </source>
</evidence>
<dbReference type="GO" id="GO:0016020">
    <property type="term" value="C:membrane"/>
    <property type="evidence" value="ECO:0007669"/>
    <property type="project" value="GOC"/>
</dbReference>
<dbReference type="AlphaFoldDB" id="A0A1H0X8P5"/>
<dbReference type="InterPro" id="IPR036291">
    <property type="entry name" value="NAD(P)-bd_dom_sf"/>
</dbReference>
<dbReference type="Gene3D" id="3.40.50.720">
    <property type="entry name" value="NAD(P)-binding Rossmann-like Domain"/>
    <property type="match status" value="1"/>
</dbReference>
<proteinExistence type="predicted"/>
<reference evidence="2" key="1">
    <citation type="submission" date="2016-10" db="EMBL/GenBank/DDBJ databases">
        <authorList>
            <person name="Varghese N."/>
            <person name="Submissions S."/>
        </authorList>
    </citation>
    <scope>NUCLEOTIDE SEQUENCE [LARGE SCALE GENOMIC DNA]</scope>
    <source>
        <strain evidence="2">CGMCC 4.6609</strain>
    </source>
</reference>
<dbReference type="InterPro" id="IPR002347">
    <property type="entry name" value="SDR_fam"/>
</dbReference>
<dbReference type="GO" id="GO:0006666">
    <property type="term" value="P:3-keto-sphinganine metabolic process"/>
    <property type="evidence" value="ECO:0007669"/>
    <property type="project" value="TreeGrafter"/>
</dbReference>
<name>A0A1H0X8P5_9PSEU</name>